<keyword evidence="1" id="KW-0812">Transmembrane</keyword>
<dbReference type="Proteomes" id="UP000000745">
    <property type="component" value="Chromosome"/>
</dbReference>
<gene>
    <name evidence="2" type="ordered locus">EFER_1151</name>
</gene>
<feature type="transmembrane region" description="Helical" evidence="1">
    <location>
        <begin position="384"/>
        <end position="410"/>
    </location>
</feature>
<feature type="transmembrane region" description="Helical" evidence="1">
    <location>
        <begin position="286"/>
        <end position="305"/>
    </location>
</feature>
<organism evidence="2 3">
    <name type="scientific">Escherichia fergusonii (strain ATCC 35469 / DSM 13698 / CCUG 18766 / IAM 14443 / JCM 21226 / LMG 7866 / NBRC 102419 / NCTC 12128 / CDC 0568-73)</name>
    <dbReference type="NCBI Taxonomy" id="585054"/>
    <lineage>
        <taxon>Bacteria</taxon>
        <taxon>Pseudomonadati</taxon>
        <taxon>Pseudomonadota</taxon>
        <taxon>Gammaproteobacteria</taxon>
        <taxon>Enterobacterales</taxon>
        <taxon>Enterobacteriaceae</taxon>
        <taxon>Escherichia</taxon>
    </lineage>
</organism>
<proteinExistence type="predicted"/>
<dbReference type="HOGENOM" id="CLU_045224_0_0_6"/>
<dbReference type="AlphaFoldDB" id="B7LP23"/>
<keyword evidence="1" id="KW-1133">Transmembrane helix</keyword>
<protein>
    <submittedName>
        <fullName evidence="2">Membrane protein</fullName>
    </submittedName>
</protein>
<evidence type="ECO:0000256" key="1">
    <source>
        <dbReference type="SAM" id="Phobius"/>
    </source>
</evidence>
<name>B7LP23_ESCF3</name>
<feature type="transmembrane region" description="Helical" evidence="1">
    <location>
        <begin position="102"/>
        <end position="122"/>
    </location>
</feature>
<evidence type="ECO:0000313" key="2">
    <source>
        <dbReference type="EMBL" id="CAQ88679.1"/>
    </source>
</evidence>
<keyword evidence="1" id="KW-0472">Membrane</keyword>
<dbReference type="EMBL" id="CU928158">
    <property type="protein sequence ID" value="CAQ88679.1"/>
    <property type="molecule type" value="Genomic_DNA"/>
</dbReference>
<dbReference type="KEGG" id="efe:EFER_1151"/>
<feature type="transmembrane region" description="Helical" evidence="1">
    <location>
        <begin position="231"/>
        <end position="251"/>
    </location>
</feature>
<feature type="transmembrane region" description="Helical" evidence="1">
    <location>
        <begin position="337"/>
        <end position="355"/>
    </location>
</feature>
<accession>B7LP23</accession>
<feature type="transmembrane region" description="Helical" evidence="1">
    <location>
        <begin position="195"/>
        <end position="211"/>
    </location>
</feature>
<evidence type="ECO:0000313" key="3">
    <source>
        <dbReference type="Proteomes" id="UP000000745"/>
    </source>
</evidence>
<feature type="transmembrane region" description="Helical" evidence="1">
    <location>
        <begin position="64"/>
        <end position="90"/>
    </location>
</feature>
<feature type="transmembrane region" description="Helical" evidence="1">
    <location>
        <begin position="311"/>
        <end position="330"/>
    </location>
</feature>
<feature type="transmembrane region" description="Helical" evidence="1">
    <location>
        <begin position="157"/>
        <end position="183"/>
    </location>
</feature>
<keyword evidence="3" id="KW-1185">Reference proteome</keyword>
<sequence length="488" mass="51841">MKVDSMGLRSYMSDSMLAGGSLTRQNITKKNVIIGLLLIAFLLTAFWCQGRPGNELGLLGFTPLVALAVLSLIGVDIVLAVISSIIIAMIMTSTGLPEMGTMLAKSTGSFIATVGLIIMLGAGVGEVATRTGAAVELVKFVVHRIGLSSQTRVKFGIVVSSILICGALGTMAGGNAIIVAVIIPVAAAVRLTPPTVAALMMTAGSVGLFTGPFTPSTVTILQLGGLTYPQYLMYVGLPMSAVTLFAGWIMAGRIQKMTEGKLHYEVDLSEKTQEEEDPARDRRRKLSALAFAATIIVMAVIGVVIKAGFSFAIIVMLLVALITGLVGGLSPTGILQALYKGCGRLVWMFLLYWLYNPILELMDSLQAYQGLLEYTQPLLTGISPAWLCFCIFAFNIIGHVPGAAVAQMTFTHKIFGPMLMAAGVPPQGTTAVLLASSQVDWFGPFPSSDMFGQMGLAQSTHLKYMLYNGWAIVIANIILFALLFQVLV</sequence>
<reference evidence="3" key="1">
    <citation type="journal article" date="2009" name="PLoS Genet.">
        <title>Organised genome dynamics in the Escherichia coli species results in highly diverse adaptive paths.</title>
        <authorList>
            <person name="Touchon M."/>
            <person name="Hoede C."/>
            <person name="Tenaillon O."/>
            <person name="Barbe V."/>
            <person name="Baeriswyl S."/>
            <person name="Bidet P."/>
            <person name="Bingen E."/>
            <person name="Bonacorsi S."/>
            <person name="Bouchier C."/>
            <person name="Bouvet O."/>
            <person name="Calteau A."/>
            <person name="Chiapello H."/>
            <person name="Clermont O."/>
            <person name="Cruveiller S."/>
            <person name="Danchin A."/>
            <person name="Diard M."/>
            <person name="Dossat C."/>
            <person name="Karoui M.E."/>
            <person name="Frapy E."/>
            <person name="Garry L."/>
            <person name="Ghigo J.M."/>
            <person name="Gilles A.M."/>
            <person name="Johnson J."/>
            <person name="Le Bouguenec C."/>
            <person name="Lescat M."/>
            <person name="Mangenot S."/>
            <person name="Martinez-Jehanne V."/>
            <person name="Matic I."/>
            <person name="Nassif X."/>
            <person name="Oztas S."/>
            <person name="Petit M.A."/>
            <person name="Pichon C."/>
            <person name="Rouy Z."/>
            <person name="Ruf C.S."/>
            <person name="Schneider D."/>
            <person name="Tourret J."/>
            <person name="Vacherie B."/>
            <person name="Vallenet D."/>
            <person name="Medigue C."/>
            <person name="Rocha E.P.C."/>
            <person name="Denamur E."/>
        </authorList>
    </citation>
    <scope>NUCLEOTIDE SEQUENCE [LARGE SCALE GENOMIC DNA]</scope>
    <source>
        <strain evidence="3">ATCC 35469 / DSM 13698 / BCRC 15582 / CCUG 18766 / IAM 14443 / JCM 21226 / LMG 7866 / NBRC 102419 / NCTC 12128 / CDC 0568-73</strain>
    </source>
</reference>
<feature type="transmembrane region" description="Helical" evidence="1">
    <location>
        <begin position="464"/>
        <end position="487"/>
    </location>
</feature>